<evidence type="ECO:0000313" key="1">
    <source>
        <dbReference type="EMBL" id="KAJ2900131.1"/>
    </source>
</evidence>
<evidence type="ECO:0000313" key="2">
    <source>
        <dbReference type="Proteomes" id="UP001139981"/>
    </source>
</evidence>
<proteinExistence type="predicted"/>
<sequence>MNVAGLVGLVLAHFLVGLTAAQGGCSRMVTRRDIMTLSQQEWSQTASVLQRMQNDGWFRIFAEIHNREFNNIHGNDNFFPWHRRFLRDFEEIGQRYDPNFAVPYWDELRDSRNPAGSPVLSSRLMGGNGFGGCVRDGLQQGWTMSFPGPHCLVRRYDRGGQMQSWYSPEYIFSTMQRYNDMHGLRENIEFTLHGSVHLGMGGDMSALYSSNDFVFFLHHANLDRLWAQWQSWGHQWTMDGRNHFGASIGLTSALPHYGDQVGSTMQLGVNRMCFRYAGTGSRRRSESSLALVSTPPGSNGETRAQEGLQNLPLPILQKWFPALVNSSRDRAPVSAAVAPKANTTRSTIDTEQPAGHFLVYPAPLTNEWVNMHRFDRQKVANTMEEAREFVDALNRAGYKSPY</sequence>
<keyword evidence="2" id="KW-1185">Reference proteome</keyword>
<organism evidence="1 2">
    <name type="scientific">Coemansia aciculifera</name>
    <dbReference type="NCBI Taxonomy" id="417176"/>
    <lineage>
        <taxon>Eukaryota</taxon>
        <taxon>Fungi</taxon>
        <taxon>Fungi incertae sedis</taxon>
        <taxon>Zoopagomycota</taxon>
        <taxon>Kickxellomycotina</taxon>
        <taxon>Kickxellomycetes</taxon>
        <taxon>Kickxellales</taxon>
        <taxon>Kickxellaceae</taxon>
        <taxon>Coemansia</taxon>
    </lineage>
</organism>
<protein>
    <submittedName>
        <fullName evidence="1">Uncharacterized protein</fullName>
    </submittedName>
</protein>
<dbReference type="EMBL" id="JANBVB010000011">
    <property type="protein sequence ID" value="KAJ2900131.1"/>
    <property type="molecule type" value="Genomic_DNA"/>
</dbReference>
<gene>
    <name evidence="1" type="ORF">IWW38_000671</name>
</gene>
<name>A0ACC1M9L5_9FUNG</name>
<accession>A0ACC1M9L5</accession>
<reference evidence="1" key="1">
    <citation type="submission" date="2022-07" db="EMBL/GenBank/DDBJ databases">
        <title>Phylogenomic reconstructions and comparative analyses of Kickxellomycotina fungi.</title>
        <authorList>
            <person name="Reynolds N.K."/>
            <person name="Stajich J.E."/>
            <person name="Barry K."/>
            <person name="Grigoriev I.V."/>
            <person name="Crous P."/>
            <person name="Smith M.E."/>
        </authorList>
    </citation>
    <scope>NUCLEOTIDE SEQUENCE</scope>
    <source>
        <strain evidence="1">CBS 190363</strain>
    </source>
</reference>
<comment type="caution">
    <text evidence="1">The sequence shown here is derived from an EMBL/GenBank/DDBJ whole genome shotgun (WGS) entry which is preliminary data.</text>
</comment>
<dbReference type="Proteomes" id="UP001139981">
    <property type="component" value="Unassembled WGS sequence"/>
</dbReference>